<sequence length="48" mass="5594">MSGPHVYLLRYFYLTVSLSTISGSETRRVESPGEWRTRRLGTFGLRFL</sequence>
<keyword evidence="2" id="KW-1185">Reference proteome</keyword>
<evidence type="ECO:0000313" key="1">
    <source>
        <dbReference type="EMBL" id="GKV30666.1"/>
    </source>
</evidence>
<protein>
    <submittedName>
        <fullName evidence="1">Uncharacterized protein</fullName>
    </submittedName>
</protein>
<gene>
    <name evidence="1" type="ORF">SLEP1_g39455</name>
</gene>
<organism evidence="1 2">
    <name type="scientific">Rubroshorea leprosula</name>
    <dbReference type="NCBI Taxonomy" id="152421"/>
    <lineage>
        <taxon>Eukaryota</taxon>
        <taxon>Viridiplantae</taxon>
        <taxon>Streptophyta</taxon>
        <taxon>Embryophyta</taxon>
        <taxon>Tracheophyta</taxon>
        <taxon>Spermatophyta</taxon>
        <taxon>Magnoliopsida</taxon>
        <taxon>eudicotyledons</taxon>
        <taxon>Gunneridae</taxon>
        <taxon>Pentapetalae</taxon>
        <taxon>rosids</taxon>
        <taxon>malvids</taxon>
        <taxon>Malvales</taxon>
        <taxon>Dipterocarpaceae</taxon>
        <taxon>Rubroshorea</taxon>
    </lineage>
</organism>
<dbReference type="AlphaFoldDB" id="A0AAV5L0G8"/>
<dbReference type="EMBL" id="BPVZ01000088">
    <property type="protein sequence ID" value="GKV30666.1"/>
    <property type="molecule type" value="Genomic_DNA"/>
</dbReference>
<accession>A0AAV5L0G8</accession>
<name>A0AAV5L0G8_9ROSI</name>
<comment type="caution">
    <text evidence="1">The sequence shown here is derived from an EMBL/GenBank/DDBJ whole genome shotgun (WGS) entry which is preliminary data.</text>
</comment>
<evidence type="ECO:0000313" key="2">
    <source>
        <dbReference type="Proteomes" id="UP001054252"/>
    </source>
</evidence>
<reference evidence="1 2" key="1">
    <citation type="journal article" date="2021" name="Commun. Biol.">
        <title>The genome of Shorea leprosula (Dipterocarpaceae) highlights the ecological relevance of drought in aseasonal tropical rainforests.</title>
        <authorList>
            <person name="Ng K.K.S."/>
            <person name="Kobayashi M.J."/>
            <person name="Fawcett J.A."/>
            <person name="Hatakeyama M."/>
            <person name="Paape T."/>
            <person name="Ng C.H."/>
            <person name="Ang C.C."/>
            <person name="Tnah L.H."/>
            <person name="Lee C.T."/>
            <person name="Nishiyama T."/>
            <person name="Sese J."/>
            <person name="O'Brien M.J."/>
            <person name="Copetti D."/>
            <person name="Mohd Noor M.I."/>
            <person name="Ong R.C."/>
            <person name="Putra M."/>
            <person name="Sireger I.Z."/>
            <person name="Indrioko S."/>
            <person name="Kosugi Y."/>
            <person name="Izuno A."/>
            <person name="Isagi Y."/>
            <person name="Lee S.L."/>
            <person name="Shimizu K.K."/>
        </authorList>
    </citation>
    <scope>NUCLEOTIDE SEQUENCE [LARGE SCALE GENOMIC DNA]</scope>
    <source>
        <strain evidence="1">214</strain>
    </source>
</reference>
<dbReference type="Proteomes" id="UP001054252">
    <property type="component" value="Unassembled WGS sequence"/>
</dbReference>
<proteinExistence type="predicted"/>